<keyword evidence="6" id="KW-0378">Hydrolase</keyword>
<reference evidence="12 13" key="1">
    <citation type="submission" date="2021-04" db="EMBL/GenBank/DDBJ databases">
        <title>Draft genome sequence of Paenibacillus cisolokensis, LC2-13A.</title>
        <authorList>
            <person name="Uke A."/>
            <person name="Chhe C."/>
            <person name="Baramee S."/>
            <person name="Kosugi A."/>
        </authorList>
    </citation>
    <scope>NUCLEOTIDE SEQUENCE [LARGE SCALE GENOMIC DNA]</scope>
    <source>
        <strain evidence="12 13">LC2-13A</strain>
    </source>
</reference>
<keyword evidence="2" id="KW-1003">Cell membrane</keyword>
<evidence type="ECO:0000256" key="7">
    <source>
        <dbReference type="ARBA" id="ARBA00022989"/>
    </source>
</evidence>
<evidence type="ECO:0000256" key="10">
    <source>
        <dbReference type="SAM" id="MobiDB-lite"/>
    </source>
</evidence>
<evidence type="ECO:0000256" key="2">
    <source>
        <dbReference type="ARBA" id="ARBA00022475"/>
    </source>
</evidence>
<feature type="compositionally biased region" description="Basic and acidic residues" evidence="10">
    <location>
        <begin position="139"/>
        <end position="149"/>
    </location>
</feature>
<comment type="caution">
    <text evidence="12">The sequence shown here is derived from an EMBL/GenBank/DDBJ whole genome shotgun (WGS) entry which is preliminary data.</text>
</comment>
<evidence type="ECO:0000313" key="13">
    <source>
        <dbReference type="Proteomes" id="UP000680304"/>
    </source>
</evidence>
<evidence type="ECO:0008006" key="14">
    <source>
        <dbReference type="Google" id="ProtNLM"/>
    </source>
</evidence>
<evidence type="ECO:0000256" key="3">
    <source>
        <dbReference type="ARBA" id="ARBA00022670"/>
    </source>
</evidence>
<evidence type="ECO:0000256" key="5">
    <source>
        <dbReference type="ARBA" id="ARBA00022750"/>
    </source>
</evidence>
<dbReference type="InterPro" id="IPR001872">
    <property type="entry name" value="Peptidase_A8"/>
</dbReference>
<dbReference type="PRINTS" id="PR00781">
    <property type="entry name" value="LIPOSIGPTASE"/>
</dbReference>
<dbReference type="NCBIfam" id="TIGR00077">
    <property type="entry name" value="lspA"/>
    <property type="match status" value="1"/>
</dbReference>
<sequence length="149" mass="15763">MIVTVIVVGGLIWYIQFNRKTGRPLMMIALGLVLGGACGNFIDRLVKGEVVDFFQFNFGSYTFPIFNVADIGIVCGVILILLDSFLTREPQDGVVSADSAAAGASASDVTETADASGAAYGKSADGGQASEQQTDEEGNGQHERQQRLP</sequence>
<organism evidence="12 13">
    <name type="scientific">Paenibacillus cisolokensis</name>
    <dbReference type="NCBI Taxonomy" id="1658519"/>
    <lineage>
        <taxon>Bacteria</taxon>
        <taxon>Bacillati</taxon>
        <taxon>Bacillota</taxon>
        <taxon>Bacilli</taxon>
        <taxon>Bacillales</taxon>
        <taxon>Paenibacillaceae</taxon>
        <taxon>Paenibacillus</taxon>
    </lineage>
</organism>
<evidence type="ECO:0000256" key="1">
    <source>
        <dbReference type="ARBA" id="ARBA00006139"/>
    </source>
</evidence>
<protein>
    <recommendedName>
        <fullName evidence="14">Signal peptidase II</fullName>
    </recommendedName>
</protein>
<keyword evidence="4 11" id="KW-0812">Transmembrane</keyword>
<evidence type="ECO:0000256" key="8">
    <source>
        <dbReference type="ARBA" id="ARBA00023136"/>
    </source>
</evidence>
<gene>
    <name evidence="12" type="ORF">PACILC2_27300</name>
</gene>
<keyword evidence="13" id="KW-1185">Reference proteome</keyword>
<feature type="transmembrane region" description="Helical" evidence="11">
    <location>
        <begin position="62"/>
        <end position="82"/>
    </location>
</feature>
<dbReference type="Proteomes" id="UP000680304">
    <property type="component" value="Unassembled WGS sequence"/>
</dbReference>
<dbReference type="Pfam" id="PF01252">
    <property type="entry name" value="Peptidase_A8"/>
    <property type="match status" value="1"/>
</dbReference>
<keyword evidence="3" id="KW-0645">Protease</keyword>
<keyword evidence="8 11" id="KW-0472">Membrane</keyword>
<evidence type="ECO:0000256" key="4">
    <source>
        <dbReference type="ARBA" id="ARBA00022692"/>
    </source>
</evidence>
<dbReference type="PANTHER" id="PTHR33695">
    <property type="entry name" value="LIPOPROTEIN SIGNAL PEPTIDASE"/>
    <property type="match status" value="1"/>
</dbReference>
<evidence type="ECO:0000256" key="11">
    <source>
        <dbReference type="SAM" id="Phobius"/>
    </source>
</evidence>
<evidence type="ECO:0000256" key="9">
    <source>
        <dbReference type="RuleBase" id="RU004181"/>
    </source>
</evidence>
<name>A0ABQ4N7K5_9BACL</name>
<proteinExistence type="inferred from homology"/>
<dbReference type="EMBL" id="BOVJ01000081">
    <property type="protein sequence ID" value="GIQ64162.1"/>
    <property type="molecule type" value="Genomic_DNA"/>
</dbReference>
<evidence type="ECO:0000256" key="6">
    <source>
        <dbReference type="ARBA" id="ARBA00022801"/>
    </source>
</evidence>
<evidence type="ECO:0000313" key="12">
    <source>
        <dbReference type="EMBL" id="GIQ64162.1"/>
    </source>
</evidence>
<dbReference type="PANTHER" id="PTHR33695:SF1">
    <property type="entry name" value="LIPOPROTEIN SIGNAL PEPTIDASE"/>
    <property type="match status" value="1"/>
</dbReference>
<keyword evidence="7 11" id="KW-1133">Transmembrane helix</keyword>
<feature type="transmembrane region" description="Helical" evidence="11">
    <location>
        <begin position="25"/>
        <end position="42"/>
    </location>
</feature>
<feature type="region of interest" description="Disordered" evidence="10">
    <location>
        <begin position="114"/>
        <end position="149"/>
    </location>
</feature>
<keyword evidence="5" id="KW-0064">Aspartyl protease</keyword>
<accession>A0ABQ4N7K5</accession>
<comment type="similarity">
    <text evidence="1 9">Belongs to the peptidase A8 family.</text>
</comment>